<dbReference type="GeneID" id="25917928"/>
<evidence type="ECO:0000259" key="2">
    <source>
        <dbReference type="Pfam" id="PF00596"/>
    </source>
</evidence>
<dbReference type="InterPro" id="IPR036409">
    <property type="entry name" value="Aldolase_II/adducin_N_sf"/>
</dbReference>
<keyword evidence="1" id="KW-0732">Signal</keyword>
<accession>A0A0L0F0A1</accession>
<dbReference type="InterPro" id="IPR051017">
    <property type="entry name" value="Aldolase-II_Adducin_sf"/>
</dbReference>
<feature type="non-terminal residue" evidence="3">
    <location>
        <position position="111"/>
    </location>
</feature>
<dbReference type="EMBL" id="KQ252296">
    <property type="protein sequence ID" value="KNC70054.1"/>
    <property type="molecule type" value="Genomic_DNA"/>
</dbReference>
<dbReference type="GO" id="GO:0051015">
    <property type="term" value="F:actin filament binding"/>
    <property type="evidence" value="ECO:0007669"/>
    <property type="project" value="TreeGrafter"/>
</dbReference>
<evidence type="ECO:0000256" key="1">
    <source>
        <dbReference type="SAM" id="SignalP"/>
    </source>
</evidence>
<dbReference type="PANTHER" id="PTHR10672:SF3">
    <property type="entry name" value="PROTEIN HU-LI TAI SHAO"/>
    <property type="match status" value="1"/>
</dbReference>
<evidence type="ECO:0000313" key="3">
    <source>
        <dbReference type="EMBL" id="KNC70054.1"/>
    </source>
</evidence>
<keyword evidence="4" id="KW-1185">Reference proteome</keyword>
<dbReference type="GO" id="GO:0005856">
    <property type="term" value="C:cytoskeleton"/>
    <property type="evidence" value="ECO:0007669"/>
    <property type="project" value="TreeGrafter"/>
</dbReference>
<dbReference type="InterPro" id="IPR001303">
    <property type="entry name" value="Aldolase_II/adducin_N"/>
</dbReference>
<feature type="chain" id="PRO_5005538327" description="Class II aldolase/adducin N-terminal domain-containing protein" evidence="1">
    <location>
        <begin position="19"/>
        <end position="111"/>
    </location>
</feature>
<reference evidence="3 4" key="1">
    <citation type="submission" date="2011-02" db="EMBL/GenBank/DDBJ databases">
        <title>The Genome Sequence of Sphaeroforma arctica JP610.</title>
        <authorList>
            <consortium name="The Broad Institute Genome Sequencing Platform"/>
            <person name="Russ C."/>
            <person name="Cuomo C."/>
            <person name="Young S.K."/>
            <person name="Zeng Q."/>
            <person name="Gargeya S."/>
            <person name="Alvarado L."/>
            <person name="Berlin A."/>
            <person name="Chapman S.B."/>
            <person name="Chen Z."/>
            <person name="Freedman E."/>
            <person name="Gellesch M."/>
            <person name="Goldberg J."/>
            <person name="Griggs A."/>
            <person name="Gujja S."/>
            <person name="Heilman E."/>
            <person name="Heiman D."/>
            <person name="Howarth C."/>
            <person name="Mehta T."/>
            <person name="Neiman D."/>
            <person name="Pearson M."/>
            <person name="Roberts A."/>
            <person name="Saif S."/>
            <person name="Shea T."/>
            <person name="Shenoy N."/>
            <person name="Sisk P."/>
            <person name="Stolte C."/>
            <person name="Sykes S."/>
            <person name="White J."/>
            <person name="Yandava C."/>
            <person name="Burger G."/>
            <person name="Gray M.W."/>
            <person name="Holland P.W.H."/>
            <person name="King N."/>
            <person name="Lang F.B.F."/>
            <person name="Roger A.J."/>
            <person name="Ruiz-Trillo I."/>
            <person name="Haas B."/>
            <person name="Nusbaum C."/>
            <person name="Birren B."/>
        </authorList>
    </citation>
    <scope>NUCLEOTIDE SEQUENCE [LARGE SCALE GENOMIC DNA]</scope>
    <source>
        <strain evidence="3 4">JP610</strain>
    </source>
</reference>
<sequence length="111" mass="12049">MYFALTSVLFILHTDSHASKYSSVAVDASSNEIEHAEYKVRCDLAAAYRIAHNMGWSDLIYNHISVRVPGSSDDNPLFLLNPFGLGFEEVVASGLVTVDIAGNVVDKGSQT</sequence>
<name>A0A0L0F0A1_9EUKA</name>
<dbReference type="SUPFAM" id="SSF53639">
    <property type="entry name" value="AraD/HMP-PK domain-like"/>
    <property type="match status" value="1"/>
</dbReference>
<gene>
    <name evidence="3" type="ORF">SARC_17424</name>
</gene>
<dbReference type="RefSeq" id="XP_014143956.1">
    <property type="nucleotide sequence ID" value="XM_014288481.1"/>
</dbReference>
<dbReference type="OrthoDB" id="3238794at2759"/>
<dbReference type="eggNOG" id="KOG3699">
    <property type="taxonomic scope" value="Eukaryota"/>
</dbReference>
<organism evidence="3 4">
    <name type="scientific">Sphaeroforma arctica JP610</name>
    <dbReference type="NCBI Taxonomy" id="667725"/>
    <lineage>
        <taxon>Eukaryota</taxon>
        <taxon>Ichthyosporea</taxon>
        <taxon>Ichthyophonida</taxon>
        <taxon>Sphaeroforma</taxon>
    </lineage>
</organism>
<evidence type="ECO:0000313" key="4">
    <source>
        <dbReference type="Proteomes" id="UP000054560"/>
    </source>
</evidence>
<dbReference type="Proteomes" id="UP000054560">
    <property type="component" value="Unassembled WGS sequence"/>
</dbReference>
<dbReference type="PANTHER" id="PTHR10672">
    <property type="entry name" value="ADDUCIN"/>
    <property type="match status" value="1"/>
</dbReference>
<dbReference type="AlphaFoldDB" id="A0A0L0F0A1"/>
<protein>
    <recommendedName>
        <fullName evidence="2">Class II aldolase/adducin N-terminal domain-containing protein</fullName>
    </recommendedName>
</protein>
<proteinExistence type="predicted"/>
<dbReference type="Gene3D" id="3.40.225.10">
    <property type="entry name" value="Class II aldolase/adducin N-terminal domain"/>
    <property type="match status" value="1"/>
</dbReference>
<feature type="signal peptide" evidence="1">
    <location>
        <begin position="1"/>
        <end position="18"/>
    </location>
</feature>
<feature type="domain" description="Class II aldolase/adducin N-terminal" evidence="2">
    <location>
        <begin position="42"/>
        <end position="107"/>
    </location>
</feature>
<dbReference type="STRING" id="667725.A0A0L0F0A1"/>
<dbReference type="Pfam" id="PF00596">
    <property type="entry name" value="Aldolase_II"/>
    <property type="match status" value="1"/>
</dbReference>